<dbReference type="Proteomes" id="UP000222366">
    <property type="component" value="Unassembled WGS sequence"/>
</dbReference>
<evidence type="ECO:0000313" key="2">
    <source>
        <dbReference type="Proteomes" id="UP000222366"/>
    </source>
</evidence>
<reference evidence="1 2" key="1">
    <citation type="journal article" date="2017" name="Nat. Microbiol.">
        <title>Natural product diversity associated with the nematode symbionts Photorhabdus and Xenorhabdus.</title>
        <authorList>
            <person name="Tobias N.J."/>
            <person name="Wolff H."/>
            <person name="Djahanschiri B."/>
            <person name="Grundmann F."/>
            <person name="Kronenwerth M."/>
            <person name="Shi Y.M."/>
            <person name="Simonyi S."/>
            <person name="Grun P."/>
            <person name="Shapiro-Ilan D."/>
            <person name="Pidot S.J."/>
            <person name="Stinear T.P."/>
            <person name="Ebersberger I."/>
            <person name="Bode H.B."/>
        </authorList>
    </citation>
    <scope>NUCLEOTIDE SEQUENCE [LARGE SCALE GENOMIC DNA]</scope>
    <source>
        <strain evidence="1 2">DSM 17904</strain>
    </source>
</reference>
<protein>
    <recommendedName>
        <fullName evidence="3">Inverse autotransporter beta-barrel domain-containing protein</fullName>
    </recommendedName>
</protein>
<sequence length="534" mass="58672">MSIGKKEIDGVYSIKPNSDLIIGQNIIFSVKVTMPENESFPPGGEIRIKKDLVNINILSPHAPSTDNYYHFPIIENESNKEAGEVDILMSVKSGLNYGDPITFEVSSNIPTFKVQPFNCIAKDLNSGTLNLNVVNQYLEAPYPNPTQYSQTKVNTNLRDQKSGAALKNTPVFITSIDSHSLEQFDIYDSNNQALLPPVTFSNMTGIMVSSSDNGDIIFYVHAKNAVTARVSLLSIAGPYEGFSKTIYSVYAGSSDNPVKLPVISGYNPPGYLNAEGNNSENFIVSINQYVHPSEGDAVLFFYAEAGKHKQFTGYIRTISSSEKPESGEYVFELPYQMFPYLIFVNFSYVIIRKSGDTLTSMNLPLTYAGGVPYEPKDGVKRPYQPCKVYPSYGVGKDDEIMEYTPISYADIRAFTGSDGSGLYIKILGTENPTLNKDMVPVGSSVTLTTYINTGSDSKVTSGVKSYPPVAVTKQGDEVYAVIHIPYENLAEISNQNNGQPATIRIEYSIQDHSNDNNSLLYSKVWVSTIGTISS</sequence>
<comment type="caution">
    <text evidence="1">The sequence shown here is derived from an EMBL/GenBank/DDBJ whole genome shotgun (WGS) entry which is preliminary data.</text>
</comment>
<dbReference type="RefSeq" id="WP_099125323.1">
    <property type="nucleotide sequence ID" value="NZ_CAWNRH010000098.1"/>
</dbReference>
<dbReference type="EMBL" id="NJAJ01000024">
    <property type="protein sequence ID" value="PHM64750.1"/>
    <property type="molecule type" value="Genomic_DNA"/>
</dbReference>
<gene>
    <name evidence="1" type="ORF">Xsto_02632</name>
</gene>
<dbReference type="AlphaFoldDB" id="A0A2D0KMV1"/>
<evidence type="ECO:0008006" key="3">
    <source>
        <dbReference type="Google" id="ProtNLM"/>
    </source>
</evidence>
<evidence type="ECO:0000313" key="1">
    <source>
        <dbReference type="EMBL" id="PHM64750.1"/>
    </source>
</evidence>
<name>A0A2D0KMV1_9GAMM</name>
<keyword evidence="2" id="KW-1185">Reference proteome</keyword>
<organism evidence="1 2">
    <name type="scientific">Xenorhabdus stockiae</name>
    <dbReference type="NCBI Taxonomy" id="351614"/>
    <lineage>
        <taxon>Bacteria</taxon>
        <taxon>Pseudomonadati</taxon>
        <taxon>Pseudomonadota</taxon>
        <taxon>Gammaproteobacteria</taxon>
        <taxon>Enterobacterales</taxon>
        <taxon>Morganellaceae</taxon>
        <taxon>Xenorhabdus</taxon>
    </lineage>
</organism>
<accession>A0A2D0KMV1</accession>
<proteinExistence type="predicted"/>